<proteinExistence type="predicted"/>
<sequence length="779" mass="85607">MKRLLQFVLLIVCFSTYSQNISVDANTYSPQELVENILINSGCIDNINVTGVIGGNFNNDKSYGYFERNGSNFPFENGIVMATGKLSNVPGPNNFTSSDDASGWGPDQDLEQVLGIDDTHNATVIEFDFTPNANSIQFRYIFASEEYREGNITTCRFSDVFGFLIKPLGGSYENIAVVPGTNTPVKVTTVHPTIPGGCNAENEQYFGSFNGSNHPINFNGETRPLIAQTNVNAGTTYHIKLVIADDYNYQFDSAVFLEGNSFNIGANLGGDLTGNQALCEGETYQLNVNNNGNTPTNHEWFLVNNDGSETLLASGASENTYEVNSPGTYKVVVTYGPNCSADDTIEIEYVDFTTLTDETLTECDTDNDGLSIFNLNNANQNLTNSNQNFTVTNYFLTEAEAEANTDPINNPGSFSNSSANQQVFARIQSTSGCTTVRSLTLSTSFASYDPVYLVECFQVEDNSISYLLNDSQGAIASETGLSSFSATYYPTENEALAETNVLGNNFQVQITNLPTSVFAQISTSSGCQGIIEIILESIQSPEINSNYQAPFLCTENENGITIEAGITENPSTFTFQWNTGETSPSIQVDSIGTYEVNITRTLNFAGEDYSCTSTNQITVLGSEKAQIDYEIVGNFDNYQAIITASGTGDYVYSLDDQFGEYQTTNTFPVGAGSHKIFVKDQNGCGISVKEFKVLGYPRFFTPNQDGINDYWRLIGVEKFNPKIKSVYIFDRFGKLITGLKPEQRWDGSFNGKNLPSNDYWFLVNFIDDSNFKGHFTLKR</sequence>
<reference evidence="1" key="1">
    <citation type="submission" date="2019-09" db="EMBL/GenBank/DDBJ databases">
        <authorList>
            <person name="Rodrigo-Torres L."/>
            <person name="Arahal R. D."/>
            <person name="Lucena T."/>
        </authorList>
    </citation>
    <scope>NUCLEOTIDE SEQUENCE</scope>
    <source>
        <strain evidence="1">ISS653</strain>
    </source>
</reference>
<organism evidence="1 2">
    <name type="scientific">Mesonia oceanica</name>
    <dbReference type="NCBI Taxonomy" id="2687242"/>
    <lineage>
        <taxon>Bacteria</taxon>
        <taxon>Pseudomonadati</taxon>
        <taxon>Bacteroidota</taxon>
        <taxon>Flavobacteriia</taxon>
        <taxon>Flavobacteriales</taxon>
        <taxon>Flavobacteriaceae</taxon>
        <taxon>Mesonia</taxon>
    </lineage>
</organism>
<dbReference type="EMBL" id="CABVMM010000004">
    <property type="protein sequence ID" value="VVU99908.1"/>
    <property type="molecule type" value="Genomic_DNA"/>
</dbReference>
<protein>
    <submittedName>
        <fullName evidence="1">Uncharacterized protein</fullName>
    </submittedName>
</protein>
<name>A0AC61Y5W6_9FLAO</name>
<gene>
    <name evidence="1" type="ORF">FVB9532_01169</name>
</gene>
<evidence type="ECO:0000313" key="1">
    <source>
        <dbReference type="EMBL" id="VVU99908.1"/>
    </source>
</evidence>
<dbReference type="Proteomes" id="UP000356253">
    <property type="component" value="Unassembled WGS sequence"/>
</dbReference>
<comment type="caution">
    <text evidence="1">The sequence shown here is derived from an EMBL/GenBank/DDBJ whole genome shotgun (WGS) entry which is preliminary data.</text>
</comment>
<evidence type="ECO:0000313" key="2">
    <source>
        <dbReference type="Proteomes" id="UP000356253"/>
    </source>
</evidence>
<keyword evidence="2" id="KW-1185">Reference proteome</keyword>
<accession>A0AC61Y5W6</accession>